<dbReference type="Gene3D" id="3.30.710.10">
    <property type="entry name" value="Potassium Channel Kv1.1, Chain A"/>
    <property type="match status" value="1"/>
</dbReference>
<feature type="domain" description="BTB" evidence="1">
    <location>
        <begin position="7"/>
        <end position="111"/>
    </location>
</feature>
<protein>
    <submittedName>
        <fullName evidence="2">BTB/POZ protein</fullName>
    </submittedName>
</protein>
<dbReference type="AlphaFoldDB" id="A0A397ST04"/>
<evidence type="ECO:0000259" key="1">
    <source>
        <dbReference type="SMART" id="SM00225"/>
    </source>
</evidence>
<dbReference type="Proteomes" id="UP000265703">
    <property type="component" value="Unassembled WGS sequence"/>
</dbReference>
<accession>A0A397ST04</accession>
<dbReference type="SMART" id="SM00225">
    <property type="entry name" value="BTB"/>
    <property type="match status" value="1"/>
</dbReference>
<evidence type="ECO:0000313" key="2">
    <source>
        <dbReference type="EMBL" id="RIA89243.1"/>
    </source>
</evidence>
<dbReference type="STRING" id="658196.A0A397ST04"/>
<dbReference type="CDD" id="cd18316">
    <property type="entry name" value="BTB_POZ_KCTD-like"/>
    <property type="match status" value="1"/>
</dbReference>
<gene>
    <name evidence="2" type="ORF">C1645_806357</name>
</gene>
<dbReference type="GO" id="GO:0051260">
    <property type="term" value="P:protein homooligomerization"/>
    <property type="evidence" value="ECO:0007669"/>
    <property type="project" value="InterPro"/>
</dbReference>
<proteinExistence type="predicted"/>
<reference evidence="2 3" key="1">
    <citation type="submission" date="2018-06" db="EMBL/GenBank/DDBJ databases">
        <title>Comparative genomics reveals the genomic features of Rhizophagus irregularis, R. cerebriforme, R. diaphanum and Gigaspora rosea, and their symbiotic lifestyle signature.</title>
        <authorList>
            <person name="Morin E."/>
            <person name="San Clemente H."/>
            <person name="Chen E.C.H."/>
            <person name="De La Providencia I."/>
            <person name="Hainaut M."/>
            <person name="Kuo A."/>
            <person name="Kohler A."/>
            <person name="Murat C."/>
            <person name="Tang N."/>
            <person name="Roy S."/>
            <person name="Loubradou J."/>
            <person name="Henrissat B."/>
            <person name="Grigoriev I.V."/>
            <person name="Corradi N."/>
            <person name="Roux C."/>
            <person name="Martin F.M."/>
        </authorList>
    </citation>
    <scope>NUCLEOTIDE SEQUENCE [LARGE SCALE GENOMIC DNA]</scope>
    <source>
        <strain evidence="2 3">DAOM 227022</strain>
    </source>
</reference>
<dbReference type="PANTHER" id="PTHR11145">
    <property type="entry name" value="BTB/POZ DOMAIN-CONTAINING ADAPTER FOR CUL3-MEDIATED RHOA DEGRADATION PROTEIN FAMILY MEMBER"/>
    <property type="match status" value="1"/>
</dbReference>
<dbReference type="Pfam" id="PF02214">
    <property type="entry name" value="BTB_2"/>
    <property type="match status" value="1"/>
</dbReference>
<keyword evidence="3" id="KW-1185">Reference proteome</keyword>
<dbReference type="OrthoDB" id="10025005at2759"/>
<dbReference type="InterPro" id="IPR000210">
    <property type="entry name" value="BTB/POZ_dom"/>
</dbReference>
<dbReference type="InterPro" id="IPR045068">
    <property type="entry name" value="BACURD1-3"/>
</dbReference>
<dbReference type="PANTHER" id="PTHR11145:SF8">
    <property type="entry name" value="RE57120P"/>
    <property type="match status" value="1"/>
</dbReference>
<organism evidence="2 3">
    <name type="scientific">Glomus cerebriforme</name>
    <dbReference type="NCBI Taxonomy" id="658196"/>
    <lineage>
        <taxon>Eukaryota</taxon>
        <taxon>Fungi</taxon>
        <taxon>Fungi incertae sedis</taxon>
        <taxon>Mucoromycota</taxon>
        <taxon>Glomeromycotina</taxon>
        <taxon>Glomeromycetes</taxon>
        <taxon>Glomerales</taxon>
        <taxon>Glomeraceae</taxon>
        <taxon>Glomus</taxon>
    </lineage>
</organism>
<sequence length="244" mass="28506">MSANYNQRIVLNIGGIKYETIKSTLIMYPDTLLGIMFSESNGILVHPTNGNEYFIDRNGYAFRYVLEYYRTGKVLWTDNTTITLQELIAEFDYFKIPHNLEKENRLIQKNQKNHNLATVDEFAATLDAFYDAIKVIIYEAYRNYRETVSLGFYPSTRDWYRVARTYLMYVDPDIDSIVNVLKPFNASGYKLLKDFRENIIRKLKEEFPGLKVNGGSNIFYSYLKITIKITTPAQSILQRSKLNN</sequence>
<dbReference type="SUPFAM" id="SSF54695">
    <property type="entry name" value="POZ domain"/>
    <property type="match status" value="1"/>
</dbReference>
<comment type="caution">
    <text evidence="2">The sequence shown here is derived from an EMBL/GenBank/DDBJ whole genome shotgun (WGS) entry which is preliminary data.</text>
</comment>
<dbReference type="EMBL" id="QKYT01000227">
    <property type="protein sequence ID" value="RIA89243.1"/>
    <property type="molecule type" value="Genomic_DNA"/>
</dbReference>
<dbReference type="InterPro" id="IPR003131">
    <property type="entry name" value="T1-type_BTB"/>
</dbReference>
<name>A0A397ST04_9GLOM</name>
<dbReference type="InterPro" id="IPR011333">
    <property type="entry name" value="SKP1/BTB/POZ_sf"/>
</dbReference>
<evidence type="ECO:0000313" key="3">
    <source>
        <dbReference type="Proteomes" id="UP000265703"/>
    </source>
</evidence>